<dbReference type="CDD" id="cd00672">
    <property type="entry name" value="CysRS_core"/>
    <property type="match status" value="1"/>
</dbReference>
<evidence type="ECO:0000256" key="9">
    <source>
        <dbReference type="ARBA" id="ARBA00023146"/>
    </source>
</evidence>
<dbReference type="SUPFAM" id="SSF47323">
    <property type="entry name" value="Anticodon-binding domain of a subclass of class I aminoacyl-tRNA synthetases"/>
    <property type="match status" value="1"/>
</dbReference>
<dbReference type="PRINTS" id="PR00983">
    <property type="entry name" value="TRNASYNTHCYS"/>
</dbReference>
<dbReference type="InterPro" id="IPR032678">
    <property type="entry name" value="tRNA-synt_1_cat_dom"/>
</dbReference>
<evidence type="ECO:0000256" key="6">
    <source>
        <dbReference type="ARBA" id="ARBA00022833"/>
    </source>
</evidence>
<keyword evidence="6" id="KW-0862">Zinc</keyword>
<dbReference type="PANTHER" id="PTHR10890:SF25">
    <property type="entry name" value="CYSTEINE--TRNA LIGASE, CHLOROPLASTIC_MITOCHONDRIAL"/>
    <property type="match status" value="1"/>
</dbReference>
<evidence type="ECO:0000256" key="1">
    <source>
        <dbReference type="ARBA" id="ARBA00001947"/>
    </source>
</evidence>
<feature type="domain" description="tRNA synthetases class I catalytic" evidence="12">
    <location>
        <begin position="85"/>
        <end position="413"/>
    </location>
</feature>
<dbReference type="EC" id="6.1.1.16" evidence="2"/>
<dbReference type="InterPro" id="IPR009080">
    <property type="entry name" value="tRNAsynth_Ia_anticodon-bd"/>
</dbReference>
<dbReference type="Pfam" id="PF23493">
    <property type="entry name" value="CysS_C"/>
    <property type="match status" value="1"/>
</dbReference>
<reference evidence="14 15" key="1">
    <citation type="journal article" date="2012" name="Genome Biol.">
        <title>Genome and low-iron response of an oceanic diatom adapted to chronic iron limitation.</title>
        <authorList>
            <person name="Lommer M."/>
            <person name="Specht M."/>
            <person name="Roy A.S."/>
            <person name="Kraemer L."/>
            <person name="Andreson R."/>
            <person name="Gutowska M.A."/>
            <person name="Wolf J."/>
            <person name="Bergner S.V."/>
            <person name="Schilhabel M.B."/>
            <person name="Klostermeier U.C."/>
            <person name="Beiko R.G."/>
            <person name="Rosenstiel P."/>
            <person name="Hippler M."/>
            <person name="Laroche J."/>
        </authorList>
    </citation>
    <scope>NUCLEOTIDE SEQUENCE [LARGE SCALE GENOMIC DNA]</scope>
    <source>
        <strain evidence="14 15">CCMP1005</strain>
    </source>
</reference>
<comment type="caution">
    <text evidence="14">The sequence shown here is derived from an EMBL/GenBank/DDBJ whole genome shotgun (WGS) entry which is preliminary data.</text>
</comment>
<gene>
    <name evidence="14" type="ORF">THAOC_00680</name>
</gene>
<accession>K0TRB1</accession>
<sequence length="686" mass="75083">MCLTRGPRRKSQQTMRALFVIASISCSSAFAPSTRYSSYKRAKRKLGRPSALNSASDQSKGTVAAAAPRTLNLYNSLSRTKLPFEPASPPYVSMYTCGPTVYDYAHVGNFRAFLTYDVLKRALTYLGYNVDHICNLTDVDDKIIKRCDRENVSLMDLTTKYSQLFFDDLEALNIIKAREYPRATDNIDEMAKLIIDLERNGLSYQSEEGSWYFSVDKKDGYGTNLVQLDVGQMKKGASAETGGAGAQRGNLDADEYDADKEGVRDFCLWKAYKPEFDRDDATWDPVVTLEDGATKNIGKGRPGWHLECSAMARRYLGPTIDLHAGGVDLKFPHHENEIAQSEGANCAPFCNCWVHNGFVNIGNEKMSKSKGNFLTLRTACPSADDVRAYRYLVVSSQYRNPLSFTDEALSAAKGALKRLDRVKSNIVEALDANEVTGGESEMTTLVGSQLANFEAAIADDLSMPRASASLFSIVKAAEKEFKRFAKSDDDGALDLGGLRCALDAINKMDQVFGIFYDVPAVNGDEASSSEEDDLSVPGNVLDLVMQRTAAKEAKDWELADSLRTKIRELGFAVKDVKGGDPVISKVALEAGPRLAWLAHSLPEIRYAEAPSRRPPGSPPNALLRVRLPDGREVNVRLPQGLSAGDEFVFEINDDADLDETAIGKPAAKGSGKRPPEGGGGQADDER</sequence>
<dbReference type="Pfam" id="PF01406">
    <property type="entry name" value="tRNA-synt_1e"/>
    <property type="match status" value="1"/>
</dbReference>
<evidence type="ECO:0000256" key="10">
    <source>
        <dbReference type="ARBA" id="ARBA00031499"/>
    </source>
</evidence>
<feature type="region of interest" description="Disordered" evidence="11">
    <location>
        <begin position="658"/>
        <end position="686"/>
    </location>
</feature>
<feature type="compositionally biased region" description="Gly residues" evidence="11">
    <location>
        <begin position="676"/>
        <end position="686"/>
    </location>
</feature>
<keyword evidence="9" id="KW-0030">Aminoacyl-tRNA synthetase</keyword>
<dbReference type="AlphaFoldDB" id="K0TRB1"/>
<dbReference type="NCBIfam" id="TIGR00435">
    <property type="entry name" value="cysS"/>
    <property type="match status" value="1"/>
</dbReference>
<dbReference type="InterPro" id="IPR024909">
    <property type="entry name" value="Cys-tRNA/MSH_ligase"/>
</dbReference>
<keyword evidence="7" id="KW-0067">ATP-binding</keyword>
<dbReference type="Proteomes" id="UP000266841">
    <property type="component" value="Unassembled WGS sequence"/>
</dbReference>
<dbReference type="GO" id="GO:0004817">
    <property type="term" value="F:cysteine-tRNA ligase activity"/>
    <property type="evidence" value="ECO:0007669"/>
    <property type="project" value="UniProtKB-EC"/>
</dbReference>
<proteinExistence type="inferred from homology"/>
<dbReference type="InterPro" id="IPR015803">
    <property type="entry name" value="Cys-tRNA-ligase"/>
</dbReference>
<dbReference type="GO" id="GO:0006423">
    <property type="term" value="P:cysteinyl-tRNA aminoacylation"/>
    <property type="evidence" value="ECO:0007669"/>
    <property type="project" value="InterPro"/>
</dbReference>
<dbReference type="EMBL" id="AGNL01000808">
    <property type="protein sequence ID" value="EJK77487.1"/>
    <property type="molecule type" value="Genomic_DNA"/>
</dbReference>
<dbReference type="Gene3D" id="1.20.120.1910">
    <property type="entry name" value="Cysteine-tRNA ligase, C-terminal anti-codon recognition domain"/>
    <property type="match status" value="1"/>
</dbReference>
<evidence type="ECO:0000256" key="3">
    <source>
        <dbReference type="ARBA" id="ARBA00022598"/>
    </source>
</evidence>
<keyword evidence="4" id="KW-0479">Metal-binding</keyword>
<dbReference type="SUPFAM" id="SSF52374">
    <property type="entry name" value="Nucleotidylyl transferase"/>
    <property type="match status" value="1"/>
</dbReference>
<evidence type="ECO:0000313" key="14">
    <source>
        <dbReference type="EMBL" id="EJK77487.1"/>
    </source>
</evidence>
<evidence type="ECO:0000256" key="5">
    <source>
        <dbReference type="ARBA" id="ARBA00022741"/>
    </source>
</evidence>
<evidence type="ECO:0000256" key="4">
    <source>
        <dbReference type="ARBA" id="ARBA00022723"/>
    </source>
</evidence>
<evidence type="ECO:0000256" key="8">
    <source>
        <dbReference type="ARBA" id="ARBA00022917"/>
    </source>
</evidence>
<keyword evidence="5" id="KW-0547">Nucleotide-binding</keyword>
<evidence type="ECO:0000259" key="13">
    <source>
        <dbReference type="Pfam" id="PF23493"/>
    </source>
</evidence>
<feature type="non-terminal residue" evidence="14">
    <location>
        <position position="686"/>
    </location>
</feature>
<keyword evidence="3" id="KW-0436">Ligase</keyword>
<organism evidence="14 15">
    <name type="scientific">Thalassiosira oceanica</name>
    <name type="common">Marine diatom</name>
    <dbReference type="NCBI Taxonomy" id="159749"/>
    <lineage>
        <taxon>Eukaryota</taxon>
        <taxon>Sar</taxon>
        <taxon>Stramenopiles</taxon>
        <taxon>Ochrophyta</taxon>
        <taxon>Bacillariophyta</taxon>
        <taxon>Coscinodiscophyceae</taxon>
        <taxon>Thalassiosirophycidae</taxon>
        <taxon>Thalassiosirales</taxon>
        <taxon>Thalassiosiraceae</taxon>
        <taxon>Thalassiosira</taxon>
    </lineage>
</organism>
<evidence type="ECO:0000256" key="2">
    <source>
        <dbReference type="ARBA" id="ARBA00012832"/>
    </source>
</evidence>
<keyword evidence="15" id="KW-1185">Reference proteome</keyword>
<comment type="cofactor">
    <cofactor evidence="1">
        <name>Zn(2+)</name>
        <dbReference type="ChEBI" id="CHEBI:29105"/>
    </cofactor>
</comment>
<dbReference type="Gene3D" id="3.40.50.620">
    <property type="entry name" value="HUPs"/>
    <property type="match status" value="1"/>
</dbReference>
<dbReference type="GO" id="GO:0005524">
    <property type="term" value="F:ATP binding"/>
    <property type="evidence" value="ECO:0007669"/>
    <property type="project" value="UniProtKB-KW"/>
</dbReference>
<evidence type="ECO:0000313" key="15">
    <source>
        <dbReference type="Proteomes" id="UP000266841"/>
    </source>
</evidence>
<dbReference type="PANTHER" id="PTHR10890">
    <property type="entry name" value="CYSTEINYL-TRNA SYNTHETASE"/>
    <property type="match status" value="1"/>
</dbReference>
<protein>
    <recommendedName>
        <fullName evidence="2">cysteine--tRNA ligase</fullName>
        <ecNumber evidence="2">6.1.1.16</ecNumber>
    </recommendedName>
    <alternativeName>
        <fullName evidence="10">Cysteinyl-tRNA synthetase</fullName>
    </alternativeName>
</protein>
<evidence type="ECO:0000259" key="12">
    <source>
        <dbReference type="Pfam" id="PF01406"/>
    </source>
</evidence>
<feature type="domain" description="Cysteinyl-tRNA ligase anticodon binding" evidence="13">
    <location>
        <begin position="537"/>
        <end position="578"/>
    </location>
</feature>
<evidence type="ECO:0000256" key="7">
    <source>
        <dbReference type="ARBA" id="ARBA00022840"/>
    </source>
</evidence>
<dbReference type="HAMAP" id="MF_00041">
    <property type="entry name" value="Cys_tRNA_synth"/>
    <property type="match status" value="1"/>
</dbReference>
<keyword evidence="8" id="KW-0648">Protein biosynthesis</keyword>
<dbReference type="OrthoDB" id="438179at2759"/>
<dbReference type="InterPro" id="IPR014729">
    <property type="entry name" value="Rossmann-like_a/b/a_fold"/>
</dbReference>
<dbReference type="GO" id="GO:0005737">
    <property type="term" value="C:cytoplasm"/>
    <property type="evidence" value="ECO:0007669"/>
    <property type="project" value="TreeGrafter"/>
</dbReference>
<name>K0TRB1_THAOC</name>
<dbReference type="InterPro" id="IPR056411">
    <property type="entry name" value="CysS_C"/>
</dbReference>
<evidence type="ECO:0000256" key="11">
    <source>
        <dbReference type="SAM" id="MobiDB-lite"/>
    </source>
</evidence>
<dbReference type="eggNOG" id="KOG2007">
    <property type="taxonomic scope" value="Eukaryota"/>
</dbReference>
<dbReference type="GO" id="GO:0046872">
    <property type="term" value="F:metal ion binding"/>
    <property type="evidence" value="ECO:0007669"/>
    <property type="project" value="UniProtKB-KW"/>
</dbReference>